<dbReference type="EMBL" id="PDCN02000017">
    <property type="protein sequence ID" value="PIB74407.1"/>
    <property type="molecule type" value="Genomic_DNA"/>
</dbReference>
<evidence type="ECO:0000313" key="2">
    <source>
        <dbReference type="Proteomes" id="UP000230551"/>
    </source>
</evidence>
<proteinExistence type="predicted"/>
<organism evidence="1 2">
    <name type="scientific">Mycolicibacterium brumae</name>
    <dbReference type="NCBI Taxonomy" id="85968"/>
    <lineage>
        <taxon>Bacteria</taxon>
        <taxon>Bacillati</taxon>
        <taxon>Actinomycetota</taxon>
        <taxon>Actinomycetes</taxon>
        <taxon>Mycobacteriales</taxon>
        <taxon>Mycobacteriaceae</taxon>
        <taxon>Mycolicibacterium</taxon>
    </lineage>
</organism>
<dbReference type="AlphaFoldDB" id="A0A2G5P817"/>
<gene>
    <name evidence="1" type="ORF">CQY22_013130</name>
</gene>
<dbReference type="Proteomes" id="UP000230551">
    <property type="component" value="Unassembled WGS sequence"/>
</dbReference>
<reference evidence="1 2" key="1">
    <citation type="journal article" date="2017" name="Infect. Genet. Evol.">
        <title>The new phylogeny of the genus Mycobacterium: The old and the news.</title>
        <authorList>
            <person name="Tortoli E."/>
            <person name="Fedrizzi T."/>
            <person name="Meehan C.J."/>
            <person name="Trovato A."/>
            <person name="Grottola A."/>
            <person name="Giacobazzi E."/>
            <person name="Serpini G.F."/>
            <person name="Tagliazucchi S."/>
            <person name="Fabio A."/>
            <person name="Bettua C."/>
            <person name="Bertorelli R."/>
            <person name="Frascaro F."/>
            <person name="De Sanctis V."/>
            <person name="Pecorari M."/>
            <person name="Jousson O."/>
            <person name="Segata N."/>
            <person name="Cirillo D.M."/>
        </authorList>
    </citation>
    <scope>NUCLEOTIDE SEQUENCE [LARGE SCALE GENOMIC DNA]</scope>
    <source>
        <strain evidence="1 2">CIP1034565</strain>
    </source>
</reference>
<evidence type="ECO:0000313" key="1">
    <source>
        <dbReference type="EMBL" id="PIB74407.1"/>
    </source>
</evidence>
<accession>A0A2G5P817</accession>
<protein>
    <submittedName>
        <fullName evidence="1">Uncharacterized protein</fullName>
    </submittedName>
</protein>
<sequence>MTDRRQAVSCGRHTVDLVDDDAWWAAQPDVGPYYMDAEDAAGWTPGTGWFDPIDAELDQTMVLGDDQLDLCDHAVVDSPLMHRRPWVSPLPERHGCLTLFAGECAGDTLAWVHGGLTPGPAGGWWSGDEELIGIARKVLVRLPAPDDPNAVPFVIACICGTTDDATIMFADEYRERYGNRLGAVLVERC</sequence>
<name>A0A2G5P817_9MYCO</name>
<comment type="caution">
    <text evidence="1">The sequence shown here is derived from an EMBL/GenBank/DDBJ whole genome shotgun (WGS) entry which is preliminary data.</text>
</comment>
<keyword evidence="2" id="KW-1185">Reference proteome</keyword>